<dbReference type="InterPro" id="IPR011429">
    <property type="entry name" value="Cyt_c_Planctomycete-type"/>
</dbReference>
<dbReference type="PANTHER" id="PTHR35889">
    <property type="entry name" value="CYCLOINULO-OLIGOSACCHARIDE FRUCTANOTRANSFERASE-RELATED"/>
    <property type="match status" value="1"/>
</dbReference>
<dbReference type="EMBL" id="BAABJW010000001">
    <property type="protein sequence ID" value="GAA4805789.1"/>
    <property type="molecule type" value="Genomic_DNA"/>
</dbReference>
<keyword evidence="5" id="KW-1185">Reference proteome</keyword>
<keyword evidence="1" id="KW-0472">Membrane</keyword>
<dbReference type="InterPro" id="IPR019251">
    <property type="entry name" value="DUF2231_TM"/>
</dbReference>
<accession>A0ABP9C6Z7</accession>
<dbReference type="InterPro" id="IPR032675">
    <property type="entry name" value="LRR_dom_sf"/>
</dbReference>
<dbReference type="Proteomes" id="UP001501433">
    <property type="component" value="Unassembled WGS sequence"/>
</dbReference>
<dbReference type="SUPFAM" id="SSF52047">
    <property type="entry name" value="RNI-like"/>
    <property type="match status" value="1"/>
</dbReference>
<evidence type="ECO:0000259" key="3">
    <source>
        <dbReference type="Pfam" id="PF09990"/>
    </source>
</evidence>
<evidence type="ECO:0000259" key="2">
    <source>
        <dbReference type="Pfam" id="PF07635"/>
    </source>
</evidence>
<sequence>MEWESFIGRFHPLMVHLPIGIFILGYIFEVLRRLNFQNLIVSRKVVVFTYILGFLTGLVAAITGWFLSFSDDYGIEALNSHKQLGIITLVVMLLVIIYQITASKNNNKSKLAASTLAIILTFLTGHFGGNLTHGSNYLVQYGPDFLKFNEKRYAIDLGEKNPDSIQIYSNFIQPLIQNKCVACHSTDNYKGGLILDRYSDLFMDADHGKPISPGNIDNSELFTRVTLPENHEKIMPPRGAGFGYTDLQILKYWIENGADSLAVFNSDSMSEELISLMNRDFGLDFSPKPHYEKVYVDSLDSGLMTQLRNSGFKVNYLGLSNFLLEVVFKEDSITTDQIKILNQVSDRITFLKISNSKLSEDLIGEIAEIKHLTRIDLSKNELNGKMVSFLNKHDHLEAANLNNTDLDDLSLQKLLDRFNSLRVYLGNTNVTPTQIINLAQTYEDAEVISEFKFEKVAEAKSVFK</sequence>
<reference evidence="5" key="1">
    <citation type="journal article" date="2019" name="Int. J. Syst. Evol. Microbiol.">
        <title>The Global Catalogue of Microorganisms (GCM) 10K type strain sequencing project: providing services to taxonomists for standard genome sequencing and annotation.</title>
        <authorList>
            <consortium name="The Broad Institute Genomics Platform"/>
            <consortium name="The Broad Institute Genome Sequencing Center for Infectious Disease"/>
            <person name="Wu L."/>
            <person name="Ma J."/>
        </authorList>
    </citation>
    <scope>NUCLEOTIDE SEQUENCE [LARGE SCALE GENOMIC DNA]</scope>
    <source>
        <strain evidence="5">JCM 18325</strain>
    </source>
</reference>
<dbReference type="PANTHER" id="PTHR35889:SF3">
    <property type="entry name" value="F-BOX DOMAIN-CONTAINING PROTEIN"/>
    <property type="match status" value="1"/>
</dbReference>
<evidence type="ECO:0000256" key="1">
    <source>
        <dbReference type="SAM" id="Phobius"/>
    </source>
</evidence>
<evidence type="ECO:0000313" key="5">
    <source>
        <dbReference type="Proteomes" id="UP001501433"/>
    </source>
</evidence>
<keyword evidence="1" id="KW-0812">Transmembrane</keyword>
<dbReference type="Pfam" id="PF07635">
    <property type="entry name" value="PSCyt1"/>
    <property type="match status" value="1"/>
</dbReference>
<organism evidence="4 5">
    <name type="scientific">Litoribaculum gwangyangense</name>
    <dbReference type="NCBI Taxonomy" id="1130722"/>
    <lineage>
        <taxon>Bacteria</taxon>
        <taxon>Pseudomonadati</taxon>
        <taxon>Bacteroidota</taxon>
        <taxon>Flavobacteriia</taxon>
        <taxon>Flavobacteriales</taxon>
        <taxon>Flavobacteriaceae</taxon>
        <taxon>Litoribaculum</taxon>
    </lineage>
</organism>
<comment type="caution">
    <text evidence="4">The sequence shown here is derived from an EMBL/GenBank/DDBJ whole genome shotgun (WGS) entry which is preliminary data.</text>
</comment>
<evidence type="ECO:0000313" key="4">
    <source>
        <dbReference type="EMBL" id="GAA4805789.1"/>
    </source>
</evidence>
<feature type="transmembrane region" description="Helical" evidence="1">
    <location>
        <begin position="111"/>
        <end position="129"/>
    </location>
</feature>
<feature type="transmembrane region" description="Helical" evidence="1">
    <location>
        <begin position="80"/>
        <end position="99"/>
    </location>
</feature>
<dbReference type="Pfam" id="PF09990">
    <property type="entry name" value="DUF2231"/>
    <property type="match status" value="1"/>
</dbReference>
<proteinExistence type="predicted"/>
<feature type="transmembrane region" description="Helical" evidence="1">
    <location>
        <begin position="47"/>
        <end position="68"/>
    </location>
</feature>
<feature type="domain" description="DUF2231" evidence="3">
    <location>
        <begin position="10"/>
        <end position="132"/>
    </location>
</feature>
<gene>
    <name evidence="4" type="ORF">GCM10023330_10380</name>
</gene>
<name>A0ABP9C6Z7_9FLAO</name>
<dbReference type="Gene3D" id="3.80.10.10">
    <property type="entry name" value="Ribonuclease Inhibitor"/>
    <property type="match status" value="1"/>
</dbReference>
<dbReference type="RefSeq" id="WP_345275878.1">
    <property type="nucleotide sequence ID" value="NZ_BAABJW010000001.1"/>
</dbReference>
<keyword evidence="1" id="KW-1133">Transmembrane helix</keyword>
<feature type="domain" description="Cytochrome C Planctomycete-type" evidence="2">
    <location>
        <begin position="180"/>
        <end position="239"/>
    </location>
</feature>
<feature type="transmembrane region" description="Helical" evidence="1">
    <location>
        <begin position="6"/>
        <end position="27"/>
    </location>
</feature>
<protein>
    <submittedName>
        <fullName evidence="4">Ribonuclease inhibitor</fullName>
    </submittedName>
</protein>